<evidence type="ECO:0000256" key="2">
    <source>
        <dbReference type="SAM" id="SignalP"/>
    </source>
</evidence>
<organism evidence="3 4">
    <name type="scientific">Agromyces salentinus</name>
    <dbReference type="NCBI Taxonomy" id="269421"/>
    <lineage>
        <taxon>Bacteria</taxon>
        <taxon>Bacillati</taxon>
        <taxon>Actinomycetota</taxon>
        <taxon>Actinomycetes</taxon>
        <taxon>Micrococcales</taxon>
        <taxon>Microbacteriaceae</taxon>
        <taxon>Agromyces</taxon>
    </lineage>
</organism>
<evidence type="ECO:0000313" key="3">
    <source>
        <dbReference type="EMBL" id="GAA1825027.1"/>
    </source>
</evidence>
<keyword evidence="2" id="KW-0732">Signal</keyword>
<comment type="caution">
    <text evidence="3">The sequence shown here is derived from an EMBL/GenBank/DDBJ whole genome shotgun (WGS) entry which is preliminary data.</text>
</comment>
<feature type="transmembrane region" description="Helical" evidence="1">
    <location>
        <begin position="148"/>
        <end position="169"/>
    </location>
</feature>
<evidence type="ECO:0008006" key="5">
    <source>
        <dbReference type="Google" id="ProtNLM"/>
    </source>
</evidence>
<keyword evidence="1" id="KW-1133">Transmembrane helix</keyword>
<feature type="chain" id="PRO_5045785671" description="Sortase" evidence="2">
    <location>
        <begin position="33"/>
        <end position="181"/>
    </location>
</feature>
<name>A0ABP4YPM0_9MICO</name>
<proteinExistence type="predicted"/>
<keyword evidence="1" id="KW-0472">Membrane</keyword>
<reference evidence="4" key="1">
    <citation type="journal article" date="2019" name="Int. J. Syst. Evol. Microbiol.">
        <title>The Global Catalogue of Microorganisms (GCM) 10K type strain sequencing project: providing services to taxonomists for standard genome sequencing and annotation.</title>
        <authorList>
            <consortium name="The Broad Institute Genomics Platform"/>
            <consortium name="The Broad Institute Genome Sequencing Center for Infectious Disease"/>
            <person name="Wu L."/>
            <person name="Ma J."/>
        </authorList>
    </citation>
    <scope>NUCLEOTIDE SEQUENCE [LARGE SCALE GENOMIC DNA]</scope>
    <source>
        <strain evidence="4">JCM 14323</strain>
    </source>
</reference>
<dbReference type="Proteomes" id="UP001501746">
    <property type="component" value="Unassembled WGS sequence"/>
</dbReference>
<evidence type="ECO:0000313" key="4">
    <source>
        <dbReference type="Proteomes" id="UP001501746"/>
    </source>
</evidence>
<keyword evidence="1" id="KW-0812">Transmembrane</keyword>
<evidence type="ECO:0000256" key="1">
    <source>
        <dbReference type="SAM" id="Phobius"/>
    </source>
</evidence>
<protein>
    <recommendedName>
        <fullName evidence="5">Sortase</fullName>
    </recommendedName>
</protein>
<feature type="signal peptide" evidence="2">
    <location>
        <begin position="1"/>
        <end position="32"/>
    </location>
</feature>
<accession>A0ABP4YPM0</accession>
<sequence length="181" mass="18116">MRRGALAWAAAMLAVLAGALVLALGAASASRAAEPVEFTVVFDDLSPGETRIESAVATLERDATLTSVAWVERTGLLAGGSLDVTVCRDDVCTGLAGFVETPMSAGELDVSVTVVADADVSPEDDGTALGRLTFVADDDGLSATGASLAALAWGSALLAAGVLLAGIAATRARGRAPERTS</sequence>
<keyword evidence="4" id="KW-1185">Reference proteome</keyword>
<dbReference type="EMBL" id="BAAANK010000001">
    <property type="protein sequence ID" value="GAA1825027.1"/>
    <property type="molecule type" value="Genomic_DNA"/>
</dbReference>
<gene>
    <name evidence="3" type="ORF">GCM10009750_05020</name>
</gene>